<keyword evidence="6 12" id="KW-0547">Nucleotide-binding</keyword>
<dbReference type="CDD" id="cd01672">
    <property type="entry name" value="TMPK"/>
    <property type="match status" value="1"/>
</dbReference>
<accession>A0A1H7WWR9</accession>
<dbReference type="InterPro" id="IPR027417">
    <property type="entry name" value="P-loop_NTPase"/>
</dbReference>
<dbReference type="InterPro" id="IPR039430">
    <property type="entry name" value="Thymidylate_kin-like_dom"/>
</dbReference>
<evidence type="ECO:0000256" key="7">
    <source>
        <dbReference type="ARBA" id="ARBA00022777"/>
    </source>
</evidence>
<evidence type="ECO:0000313" key="14">
    <source>
        <dbReference type="EMBL" id="SEM26050.1"/>
    </source>
</evidence>
<evidence type="ECO:0000256" key="11">
    <source>
        <dbReference type="ARBA" id="ARBA00057735"/>
    </source>
</evidence>
<evidence type="ECO:0000313" key="15">
    <source>
        <dbReference type="Proteomes" id="UP000198744"/>
    </source>
</evidence>
<dbReference type="FunFam" id="3.40.50.300:FF:000225">
    <property type="entry name" value="Thymidylate kinase"/>
    <property type="match status" value="1"/>
</dbReference>
<keyword evidence="4 12" id="KW-0808">Transferase</keyword>
<evidence type="ECO:0000256" key="8">
    <source>
        <dbReference type="ARBA" id="ARBA00022840"/>
    </source>
</evidence>
<evidence type="ECO:0000256" key="4">
    <source>
        <dbReference type="ARBA" id="ARBA00022679"/>
    </source>
</evidence>
<dbReference type="GO" id="GO:0005829">
    <property type="term" value="C:cytosol"/>
    <property type="evidence" value="ECO:0007669"/>
    <property type="project" value="TreeGrafter"/>
</dbReference>
<keyword evidence="7 12" id="KW-0418">Kinase</keyword>
<comment type="catalytic activity">
    <reaction evidence="10 12">
        <text>dTMP + ATP = dTDP + ADP</text>
        <dbReference type="Rhea" id="RHEA:13517"/>
        <dbReference type="ChEBI" id="CHEBI:30616"/>
        <dbReference type="ChEBI" id="CHEBI:58369"/>
        <dbReference type="ChEBI" id="CHEBI:63528"/>
        <dbReference type="ChEBI" id="CHEBI:456216"/>
        <dbReference type="EC" id="2.7.4.9"/>
    </reaction>
</comment>
<dbReference type="GO" id="GO:0004798">
    <property type="term" value="F:dTMP kinase activity"/>
    <property type="evidence" value="ECO:0007669"/>
    <property type="project" value="UniProtKB-UniRule"/>
</dbReference>
<evidence type="ECO:0000256" key="10">
    <source>
        <dbReference type="ARBA" id="ARBA00048743"/>
    </source>
</evidence>
<keyword evidence="8 12" id="KW-0067">ATP-binding</keyword>
<evidence type="ECO:0000256" key="9">
    <source>
        <dbReference type="ARBA" id="ARBA00029962"/>
    </source>
</evidence>
<dbReference type="STRING" id="43775.SAMN04489760_10875"/>
<sequence length="215" mass="24633">MSFLISFEGIEGCGKTTQLKLAAQFLRKSNVPVLTTEEPGGTPLGKKIRKLLLNRWSFEICAEAEILLFLAARAQHIREVLRPALDRGEWILCDRFSDATMVYQGIVRGIETTWIRQLDDFATSSLKPDLTFLFDLPAEKGLHRAMQRMTGIPENAREDRFEQEGLKFHQKIREGYLSLARQEPDRFRVLNADADIASISREVCRHLSIFRSQHS</sequence>
<protein>
    <recommendedName>
        <fullName evidence="3 12">Thymidylate kinase</fullName>
        <ecNumber evidence="2 12">2.7.4.9</ecNumber>
    </recommendedName>
    <alternativeName>
        <fullName evidence="9 12">dTMP kinase</fullName>
    </alternativeName>
</protein>
<evidence type="ECO:0000256" key="3">
    <source>
        <dbReference type="ARBA" id="ARBA00017144"/>
    </source>
</evidence>
<dbReference type="PANTHER" id="PTHR10344:SF4">
    <property type="entry name" value="UMP-CMP KINASE 2, MITOCHONDRIAL"/>
    <property type="match status" value="1"/>
</dbReference>
<feature type="binding site" evidence="12">
    <location>
        <begin position="9"/>
        <end position="16"/>
    </location>
    <ligand>
        <name>ATP</name>
        <dbReference type="ChEBI" id="CHEBI:30616"/>
    </ligand>
</feature>
<dbReference type="AlphaFoldDB" id="A0A1H7WWR9"/>
<evidence type="ECO:0000256" key="5">
    <source>
        <dbReference type="ARBA" id="ARBA00022727"/>
    </source>
</evidence>
<dbReference type="Pfam" id="PF02223">
    <property type="entry name" value="Thymidylate_kin"/>
    <property type="match status" value="1"/>
</dbReference>
<dbReference type="EMBL" id="FOBS01000008">
    <property type="protein sequence ID" value="SEM26050.1"/>
    <property type="molecule type" value="Genomic_DNA"/>
</dbReference>
<dbReference type="RefSeq" id="WP_093883076.1">
    <property type="nucleotide sequence ID" value="NZ_FOBS01000008.1"/>
</dbReference>
<name>A0A1H7WWR9_9BACT</name>
<dbReference type="GO" id="GO:0005524">
    <property type="term" value="F:ATP binding"/>
    <property type="evidence" value="ECO:0007669"/>
    <property type="project" value="UniProtKB-UniRule"/>
</dbReference>
<evidence type="ECO:0000256" key="1">
    <source>
        <dbReference type="ARBA" id="ARBA00009776"/>
    </source>
</evidence>
<comment type="function">
    <text evidence="11 12">Phosphorylation of dTMP to form dTDP in both de novo and salvage pathways of dTTP synthesis.</text>
</comment>
<dbReference type="SUPFAM" id="SSF52540">
    <property type="entry name" value="P-loop containing nucleoside triphosphate hydrolases"/>
    <property type="match status" value="1"/>
</dbReference>
<evidence type="ECO:0000256" key="12">
    <source>
        <dbReference type="HAMAP-Rule" id="MF_00165"/>
    </source>
</evidence>
<dbReference type="NCBIfam" id="TIGR00041">
    <property type="entry name" value="DTMP_kinase"/>
    <property type="match status" value="1"/>
</dbReference>
<dbReference type="PANTHER" id="PTHR10344">
    <property type="entry name" value="THYMIDYLATE KINASE"/>
    <property type="match status" value="1"/>
</dbReference>
<feature type="domain" description="Thymidylate kinase-like" evidence="13">
    <location>
        <begin position="7"/>
        <end position="202"/>
    </location>
</feature>
<dbReference type="OrthoDB" id="9774907at2"/>
<evidence type="ECO:0000256" key="6">
    <source>
        <dbReference type="ARBA" id="ARBA00022741"/>
    </source>
</evidence>
<dbReference type="GO" id="GO:0006233">
    <property type="term" value="P:dTDP biosynthetic process"/>
    <property type="evidence" value="ECO:0007669"/>
    <property type="project" value="InterPro"/>
</dbReference>
<evidence type="ECO:0000256" key="2">
    <source>
        <dbReference type="ARBA" id="ARBA00012980"/>
    </source>
</evidence>
<keyword evidence="15" id="KW-1185">Reference proteome</keyword>
<dbReference type="GO" id="GO:0006235">
    <property type="term" value="P:dTTP biosynthetic process"/>
    <property type="evidence" value="ECO:0007669"/>
    <property type="project" value="UniProtKB-UniRule"/>
</dbReference>
<dbReference type="GO" id="GO:0006227">
    <property type="term" value="P:dUDP biosynthetic process"/>
    <property type="evidence" value="ECO:0007669"/>
    <property type="project" value="TreeGrafter"/>
</dbReference>
<organism evidence="14 15">
    <name type="scientific">Syntrophus gentianae</name>
    <dbReference type="NCBI Taxonomy" id="43775"/>
    <lineage>
        <taxon>Bacteria</taxon>
        <taxon>Pseudomonadati</taxon>
        <taxon>Thermodesulfobacteriota</taxon>
        <taxon>Syntrophia</taxon>
        <taxon>Syntrophales</taxon>
        <taxon>Syntrophaceae</taxon>
        <taxon>Syntrophus</taxon>
    </lineage>
</organism>
<gene>
    <name evidence="12" type="primary">tmk</name>
    <name evidence="14" type="ORF">SAMN04489760_10875</name>
</gene>
<proteinExistence type="inferred from homology"/>
<dbReference type="HAMAP" id="MF_00165">
    <property type="entry name" value="Thymidylate_kinase"/>
    <property type="match status" value="1"/>
</dbReference>
<dbReference type="EC" id="2.7.4.9" evidence="2 12"/>
<reference evidence="14 15" key="1">
    <citation type="submission" date="2016-10" db="EMBL/GenBank/DDBJ databases">
        <authorList>
            <person name="de Groot N.N."/>
        </authorList>
    </citation>
    <scope>NUCLEOTIDE SEQUENCE [LARGE SCALE GENOMIC DNA]</scope>
    <source>
        <strain evidence="14 15">DSM 8423</strain>
    </source>
</reference>
<dbReference type="Proteomes" id="UP000198744">
    <property type="component" value="Unassembled WGS sequence"/>
</dbReference>
<keyword evidence="5 12" id="KW-0545">Nucleotide biosynthesis</keyword>
<dbReference type="InterPro" id="IPR018094">
    <property type="entry name" value="Thymidylate_kinase"/>
</dbReference>
<evidence type="ECO:0000259" key="13">
    <source>
        <dbReference type="Pfam" id="PF02223"/>
    </source>
</evidence>
<comment type="similarity">
    <text evidence="1 12">Belongs to the thymidylate kinase family.</text>
</comment>
<dbReference type="Gene3D" id="3.40.50.300">
    <property type="entry name" value="P-loop containing nucleotide triphosphate hydrolases"/>
    <property type="match status" value="1"/>
</dbReference>